<reference evidence="1" key="1">
    <citation type="submission" date="2019-04" db="EMBL/GenBank/DDBJ databases">
        <title>Microbes associate with the intestines of laboratory mice.</title>
        <authorList>
            <person name="Navarre W."/>
            <person name="Wong E."/>
            <person name="Huang K."/>
            <person name="Tropini C."/>
            <person name="Ng K."/>
            <person name="Yu B."/>
        </authorList>
    </citation>
    <scope>NUCLEOTIDE SEQUENCE</scope>
    <source>
        <strain evidence="1">NM01_1-7b</strain>
    </source>
</reference>
<evidence type="ECO:0000313" key="1">
    <source>
        <dbReference type="EMBL" id="TGY96925.1"/>
    </source>
</evidence>
<dbReference type="EMBL" id="SRYA01000012">
    <property type="protein sequence ID" value="TGY96925.1"/>
    <property type="molecule type" value="Genomic_DNA"/>
</dbReference>
<proteinExistence type="predicted"/>
<comment type="caution">
    <text evidence="1">The sequence shown here is derived from an EMBL/GenBank/DDBJ whole genome shotgun (WGS) entry which is preliminary data.</text>
</comment>
<evidence type="ECO:0000313" key="2">
    <source>
        <dbReference type="Proteomes" id="UP000304953"/>
    </source>
</evidence>
<protein>
    <submittedName>
        <fullName evidence="1">Penicillin-binding protein 2</fullName>
    </submittedName>
</protein>
<dbReference type="Proteomes" id="UP000304953">
    <property type="component" value="Unassembled WGS sequence"/>
</dbReference>
<keyword evidence="2" id="KW-1185">Reference proteome</keyword>
<organism evidence="1 2">
    <name type="scientific">Petralouisia muris</name>
    <dbReference type="NCBI Taxonomy" id="3032872"/>
    <lineage>
        <taxon>Bacteria</taxon>
        <taxon>Bacillati</taxon>
        <taxon>Bacillota</taxon>
        <taxon>Clostridia</taxon>
        <taxon>Lachnospirales</taxon>
        <taxon>Lachnospiraceae</taxon>
        <taxon>Petralouisia</taxon>
    </lineage>
</organism>
<sequence length="449" mass="49489">MGYFAYFQIFRSEDFINSPYNTRQDTFAEHVIRGEIRSADGKALAQTVVGEDGSETRYYPYGRMFAHAVGYDSNGKSGIESFGNFSLLRSHAFFLEQVVHGIQDQKNQGDNIVTTLNYDLQEAAYQALGDNRGAVVVLEPATGKILAMVSKPDFDPNTIASEWDNIISDTDSDNSVLVNRVTQGLYPPGSTFKILTTLEYLREHPDYQNYNYECTGSIAMDHTEIHCYDNAVHGTENLEKSFAKSCNTSYANIGLELDKKAFIELCDSMLFQTNLPISYPFNKSSFVLKEDSDSDEVTQTAIGQGKTLVTPMHMAMITAAIVNQGVLMRPYVIDHTENYKGVTVKSYRSSQYGSLLTEEEAGKLQEFMSLVVSEGTGSKLSGQSYQAAGKTGSAEFSNNKSESHAWFTGYASTEEKGTIAVTVIVEKGGAGSAAAVPVAKQVFDRYFNQ</sequence>
<gene>
    <name evidence="1" type="ORF">E5329_07885</name>
</gene>
<accession>A0AC61RYP4</accession>
<name>A0AC61RYP4_9FIRM</name>